<dbReference type="EMBL" id="JAYMGW010000005">
    <property type="protein sequence ID" value="MEC4265169.1"/>
    <property type="molecule type" value="Genomic_DNA"/>
</dbReference>
<accession>A0ABU6IPX7</accession>
<organism evidence="2 3">
    <name type="scientific">Flagellimonas halotolerans</name>
    <dbReference type="NCBI Taxonomy" id="3112164"/>
    <lineage>
        <taxon>Bacteria</taxon>
        <taxon>Pseudomonadati</taxon>
        <taxon>Bacteroidota</taxon>
        <taxon>Flavobacteriia</taxon>
        <taxon>Flavobacteriales</taxon>
        <taxon>Flavobacteriaceae</taxon>
        <taxon>Flagellimonas</taxon>
    </lineage>
</organism>
<protein>
    <recommendedName>
        <fullName evidence="1">FERM domain-containing protein</fullName>
    </recommendedName>
</protein>
<name>A0ABU6IPX7_9FLAO</name>
<proteinExistence type="predicted"/>
<reference evidence="2 3" key="1">
    <citation type="submission" date="2024-01" db="EMBL/GenBank/DDBJ databases">
        <title>The strains designed SYSU M86414 and SYSU M84420 isolated from the marine sediment in San Sha City (Hainan Province, China).</title>
        <authorList>
            <person name="Guo D."/>
        </authorList>
    </citation>
    <scope>NUCLEOTIDE SEQUENCE [LARGE SCALE GENOMIC DNA]</scope>
    <source>
        <strain evidence="2 3">SYSU M84420</strain>
    </source>
</reference>
<gene>
    <name evidence="2" type="ORF">VOP03_07420</name>
</gene>
<evidence type="ECO:0000313" key="3">
    <source>
        <dbReference type="Proteomes" id="UP001355298"/>
    </source>
</evidence>
<dbReference type="Proteomes" id="UP001355298">
    <property type="component" value="Unassembled WGS sequence"/>
</dbReference>
<dbReference type="PROSITE" id="PS50057">
    <property type="entry name" value="FERM_3"/>
    <property type="match status" value="1"/>
</dbReference>
<evidence type="ECO:0000313" key="2">
    <source>
        <dbReference type="EMBL" id="MEC4265169.1"/>
    </source>
</evidence>
<evidence type="ECO:0000259" key="1">
    <source>
        <dbReference type="PROSITE" id="PS50057"/>
    </source>
</evidence>
<feature type="domain" description="FERM" evidence="1">
    <location>
        <begin position="1"/>
        <end position="81"/>
    </location>
</feature>
<dbReference type="InterPro" id="IPR000299">
    <property type="entry name" value="FERM_domain"/>
</dbReference>
<keyword evidence="3" id="KW-1185">Reference proteome</keyword>
<sequence length="81" mass="9897">MNKKSIAYFPYIEQEDDEIADELWHNSKDRLKKLTEKRSPMYLLMVKFLFFPQWKYYRKTADERSESSLTSDLMKDLLRVP</sequence>
<dbReference type="RefSeq" id="WP_326278162.1">
    <property type="nucleotide sequence ID" value="NZ_JAYKYV010000005.1"/>
</dbReference>
<comment type="caution">
    <text evidence="2">The sequence shown here is derived from an EMBL/GenBank/DDBJ whole genome shotgun (WGS) entry which is preliminary data.</text>
</comment>